<accession>A0A6V1VDZ4</accession>
<dbReference type="AlphaFoldDB" id="A0A6V1VDZ4"/>
<evidence type="ECO:0000313" key="3">
    <source>
        <dbReference type="EMBL" id="CAE0643828.1"/>
    </source>
</evidence>
<organism evidence="2">
    <name type="scientific">Heterosigma akashiwo</name>
    <name type="common">Chromophytic alga</name>
    <name type="synonym">Heterosigma carterae</name>
    <dbReference type="NCBI Taxonomy" id="2829"/>
    <lineage>
        <taxon>Eukaryota</taxon>
        <taxon>Sar</taxon>
        <taxon>Stramenopiles</taxon>
        <taxon>Ochrophyta</taxon>
        <taxon>Raphidophyceae</taxon>
        <taxon>Chattonellales</taxon>
        <taxon>Chattonellaceae</taxon>
        <taxon>Heterosigma</taxon>
    </lineage>
</organism>
<evidence type="ECO:0000256" key="1">
    <source>
        <dbReference type="SAM" id="MobiDB-lite"/>
    </source>
</evidence>
<gene>
    <name evidence="2" type="ORF">HAKA00212_LOCUS22316</name>
    <name evidence="3" type="ORF">HAKA00212_LOCUS22318</name>
</gene>
<sequence length="136" mass="14924">MSDVPFDKDLIARLRSQRFELNKLSVCALQTETNADGGQTTTPTLYDSALLRTRDVSHPLFSSDGILSYNNWSSGFRDNSLPTIVVVVGGGGDDDDDDDDDATTTTTTTSSVCNDDGKMVEHSWNSNDARQSQRKR</sequence>
<reference evidence="2" key="1">
    <citation type="submission" date="2021-01" db="EMBL/GenBank/DDBJ databases">
        <authorList>
            <person name="Corre E."/>
            <person name="Pelletier E."/>
            <person name="Niang G."/>
            <person name="Scheremetjew M."/>
            <person name="Finn R."/>
            <person name="Kale V."/>
            <person name="Holt S."/>
            <person name="Cochrane G."/>
            <person name="Meng A."/>
            <person name="Brown T."/>
            <person name="Cohen L."/>
        </authorList>
    </citation>
    <scope>NUCLEOTIDE SEQUENCE</scope>
    <source>
        <strain evidence="2">CCMP3107</strain>
    </source>
</reference>
<proteinExistence type="predicted"/>
<feature type="compositionally biased region" description="Acidic residues" evidence="1">
    <location>
        <begin position="92"/>
        <end position="102"/>
    </location>
</feature>
<name>A0A6V1VDZ4_HETAK</name>
<dbReference type="EMBL" id="HBIU01050404">
    <property type="protein sequence ID" value="CAE0643828.1"/>
    <property type="molecule type" value="Transcribed_RNA"/>
</dbReference>
<protein>
    <submittedName>
        <fullName evidence="2">Uncharacterized protein</fullName>
    </submittedName>
</protein>
<feature type="region of interest" description="Disordered" evidence="1">
    <location>
        <begin position="88"/>
        <end position="136"/>
    </location>
</feature>
<dbReference type="EMBL" id="HBIU01050401">
    <property type="protein sequence ID" value="CAE0643824.1"/>
    <property type="molecule type" value="Transcribed_RNA"/>
</dbReference>
<evidence type="ECO:0000313" key="2">
    <source>
        <dbReference type="EMBL" id="CAE0643824.1"/>
    </source>
</evidence>